<dbReference type="EMBL" id="NXLQ01000035">
    <property type="protein sequence ID" value="RDU62118.1"/>
    <property type="molecule type" value="Genomic_DNA"/>
</dbReference>
<evidence type="ECO:0000313" key="3">
    <source>
        <dbReference type="Proteomes" id="UP000256379"/>
    </source>
</evidence>
<feature type="domain" description="DUF5675" evidence="1">
    <location>
        <begin position="43"/>
        <end position="122"/>
    </location>
</feature>
<name>A0A3D8IAI8_9HELI</name>
<evidence type="ECO:0000259" key="1">
    <source>
        <dbReference type="Pfam" id="PF18925"/>
    </source>
</evidence>
<feature type="non-terminal residue" evidence="2">
    <location>
        <position position="224"/>
    </location>
</feature>
<accession>A0A3D8IAI8</accession>
<protein>
    <recommendedName>
        <fullName evidence="1">DUF5675 domain-containing protein</fullName>
    </recommendedName>
</protein>
<dbReference type="RefSeq" id="WP_245945852.1">
    <property type="nucleotide sequence ID" value="NZ_NXLQ01000035.1"/>
</dbReference>
<proteinExistence type="predicted"/>
<dbReference type="InterPro" id="IPR043732">
    <property type="entry name" value="DUF5675"/>
</dbReference>
<reference evidence="2 3" key="1">
    <citation type="submission" date="2018-04" db="EMBL/GenBank/DDBJ databases">
        <title>Novel Campyloabacter and Helicobacter Species and Strains.</title>
        <authorList>
            <person name="Mannion A.J."/>
            <person name="Shen Z."/>
            <person name="Fox J.G."/>
        </authorList>
    </citation>
    <scope>NUCLEOTIDE SEQUENCE [LARGE SCALE GENOMIC DNA]</scope>
    <source>
        <strain evidence="2 3">MIT 17-337</strain>
    </source>
</reference>
<evidence type="ECO:0000313" key="2">
    <source>
        <dbReference type="EMBL" id="RDU62118.1"/>
    </source>
</evidence>
<dbReference type="Pfam" id="PF18925">
    <property type="entry name" value="DUF5675"/>
    <property type="match status" value="1"/>
</dbReference>
<sequence length="224" mass="25325">MNIYIDGKRVNSNGNIIGEKTGQYEYFNPLTTSQEEKDNPYAYILDRPGPDTIAGEVKLRIPSGRYDVEWHNGKNFKNVLKLHNDFISSNRAILICGGNTPKDSEGCLLINNQFSNNDDNVIERGSSTHKATSFAHHIKGNIAKGILNKTLNNNDEMQDFVQKNIEVRIQNSFKIPQISQKRESQSEIPNNVIRIETQDDSGEFIEIVLPDNDNGSTKYSYDNT</sequence>
<dbReference type="AlphaFoldDB" id="A0A3D8IAI8"/>
<comment type="caution">
    <text evidence="2">The sequence shown here is derived from an EMBL/GenBank/DDBJ whole genome shotgun (WGS) entry which is preliminary data.</text>
</comment>
<gene>
    <name evidence="2" type="ORF">CQA53_09555</name>
</gene>
<organism evidence="2 3">
    <name type="scientific">Helicobacter didelphidarum</name>
    <dbReference type="NCBI Taxonomy" id="2040648"/>
    <lineage>
        <taxon>Bacteria</taxon>
        <taxon>Pseudomonadati</taxon>
        <taxon>Campylobacterota</taxon>
        <taxon>Epsilonproteobacteria</taxon>
        <taxon>Campylobacterales</taxon>
        <taxon>Helicobacteraceae</taxon>
        <taxon>Helicobacter</taxon>
    </lineage>
</organism>
<keyword evidence="3" id="KW-1185">Reference proteome</keyword>
<dbReference type="Proteomes" id="UP000256379">
    <property type="component" value="Unassembled WGS sequence"/>
</dbReference>